<evidence type="ECO:0000256" key="3">
    <source>
        <dbReference type="ARBA" id="ARBA00022729"/>
    </source>
</evidence>
<dbReference type="SUPFAM" id="SSF53850">
    <property type="entry name" value="Periplasmic binding protein-like II"/>
    <property type="match status" value="1"/>
</dbReference>
<dbReference type="Pfam" id="PF00497">
    <property type="entry name" value="SBP_bac_3"/>
    <property type="match status" value="1"/>
</dbReference>
<organism evidence="7 8">
    <name type="scientific">Corynebacterium rouxii</name>
    <dbReference type="NCBI Taxonomy" id="2719119"/>
    <lineage>
        <taxon>Bacteria</taxon>
        <taxon>Bacillati</taxon>
        <taxon>Actinomycetota</taxon>
        <taxon>Actinomycetes</taxon>
        <taxon>Mycobacteriales</taxon>
        <taxon>Corynebacteriaceae</taxon>
        <taxon>Corynebacterium</taxon>
    </lineage>
</organism>
<dbReference type="EMBL" id="LR738855">
    <property type="protein sequence ID" value="VZH86152.1"/>
    <property type="molecule type" value="Genomic_DNA"/>
</dbReference>
<proteinExistence type="inferred from homology"/>
<evidence type="ECO:0000256" key="4">
    <source>
        <dbReference type="SAM" id="SignalP"/>
    </source>
</evidence>
<dbReference type="AlphaFoldDB" id="A0A6I8MHR2"/>
<feature type="chain" id="PRO_5039237986" evidence="4">
    <location>
        <begin position="25"/>
        <end position="315"/>
    </location>
</feature>
<dbReference type="InterPro" id="IPR001638">
    <property type="entry name" value="Solute-binding_3/MltF_N"/>
</dbReference>
<name>A0A6I8MHR2_9CORY</name>
<keyword evidence="9" id="KW-1185">Reference proteome</keyword>
<dbReference type="PANTHER" id="PTHR30085">
    <property type="entry name" value="AMINO ACID ABC TRANSPORTER PERMEASE"/>
    <property type="match status" value="1"/>
</dbReference>
<evidence type="ECO:0000313" key="7">
    <source>
        <dbReference type="EMBL" id="VZH86152.1"/>
    </source>
</evidence>
<sequence>MKRRALLTATVATAALCLTSCAQSVPPVELADIPPLPLPAGATVGPPASGTIQTDNLLGSLRPNGDDVPQVRQRGYLIVGIDQSQNLLSFRDTDGELKGFEVDLAHEVARDIFGEPKIDFRYVDSTSWVKALENGQVDMVLRSISVTRERQDQVFFSTPYFSGETRILTQKDSDIHGAADLKGTVCVTNLSTGSKRLGTIAPDATMLAVRNSADCLLALQQNHADAVISDDAILSGMIAQDPFTRIVGDPIATEQYAVAFAKPRTGRDTAPMIRQVNSTFERIFRDGTWTRTYNHWFGAYLAPQEHPALHYREER</sequence>
<gene>
    <name evidence="7" type="ORF">FRC0190_02086</name>
    <name evidence="6" type="ORF">P8T80_10530</name>
</gene>
<dbReference type="PANTHER" id="PTHR30085:SF6">
    <property type="entry name" value="ABC TRANSPORTER GLUTAMINE-BINDING PROTEIN GLNH"/>
    <property type="match status" value="1"/>
</dbReference>
<evidence type="ECO:0000313" key="8">
    <source>
        <dbReference type="Proteomes" id="UP000423525"/>
    </source>
</evidence>
<evidence type="ECO:0000256" key="2">
    <source>
        <dbReference type="ARBA" id="ARBA00022448"/>
    </source>
</evidence>
<dbReference type="EMBL" id="JARUHM010000013">
    <property type="protein sequence ID" value="MDT9411798.1"/>
    <property type="molecule type" value="Genomic_DNA"/>
</dbReference>
<feature type="signal peptide" evidence="4">
    <location>
        <begin position="1"/>
        <end position="24"/>
    </location>
</feature>
<comment type="similarity">
    <text evidence="1">Belongs to the bacterial solute-binding protein 3 family.</text>
</comment>
<keyword evidence="2" id="KW-0813">Transport</keyword>
<reference evidence="7 8" key="1">
    <citation type="submission" date="2019-11" db="EMBL/GenBank/DDBJ databases">
        <authorList>
            <person name="Brisse S."/>
        </authorList>
    </citation>
    <scope>NUCLEOTIDE SEQUENCE [LARGE SCALE GENOMIC DNA]</scope>
    <source>
        <strain evidence="7">FRC0190</strain>
    </source>
</reference>
<evidence type="ECO:0000256" key="1">
    <source>
        <dbReference type="ARBA" id="ARBA00010333"/>
    </source>
</evidence>
<dbReference type="Proteomes" id="UP001265983">
    <property type="component" value="Unassembled WGS sequence"/>
</dbReference>
<protein>
    <submittedName>
        <fullName evidence="7">ABC transporter</fullName>
    </submittedName>
    <submittedName>
        <fullName evidence="6">Transporter substrate-binding domain-containing protein</fullName>
    </submittedName>
</protein>
<dbReference type="GO" id="GO:0005576">
    <property type="term" value="C:extracellular region"/>
    <property type="evidence" value="ECO:0007669"/>
    <property type="project" value="TreeGrafter"/>
</dbReference>
<dbReference type="Gene3D" id="3.40.190.10">
    <property type="entry name" value="Periplasmic binding protein-like II"/>
    <property type="match status" value="2"/>
</dbReference>
<dbReference type="RefSeq" id="WP_155874159.1">
    <property type="nucleotide sequence ID" value="NZ_CP168248.1"/>
</dbReference>
<evidence type="ECO:0000313" key="9">
    <source>
        <dbReference type="Proteomes" id="UP001265983"/>
    </source>
</evidence>
<dbReference type="GO" id="GO:0030288">
    <property type="term" value="C:outer membrane-bounded periplasmic space"/>
    <property type="evidence" value="ECO:0007669"/>
    <property type="project" value="TreeGrafter"/>
</dbReference>
<evidence type="ECO:0000313" key="6">
    <source>
        <dbReference type="EMBL" id="MDT9411798.1"/>
    </source>
</evidence>
<keyword evidence="3 4" id="KW-0732">Signal</keyword>
<dbReference type="InterPro" id="IPR051455">
    <property type="entry name" value="Bact_solute-bind_prot3"/>
</dbReference>
<dbReference type="Proteomes" id="UP000423525">
    <property type="component" value="Chromosome"/>
</dbReference>
<dbReference type="KEGG" id="crf:FRC0190_02086"/>
<dbReference type="GO" id="GO:0006865">
    <property type="term" value="P:amino acid transport"/>
    <property type="evidence" value="ECO:0007669"/>
    <property type="project" value="TreeGrafter"/>
</dbReference>
<feature type="domain" description="Solute-binding protein family 3/N-terminal" evidence="5">
    <location>
        <begin position="76"/>
        <end position="300"/>
    </location>
</feature>
<dbReference type="SMART" id="SM00062">
    <property type="entry name" value="PBPb"/>
    <property type="match status" value="1"/>
</dbReference>
<reference evidence="6 9" key="2">
    <citation type="submission" date="2023-03" db="EMBL/GenBank/DDBJ databases">
        <title>Whole genome sequence of the first Corynebacterium rouxii strains isolated in Brazil: a recent member of Corynebacterium diphtheriae complex.</title>
        <authorList>
            <person name="Vieira V."/>
            <person name="Ramos J.N."/>
            <person name="Araujo M.R.B."/>
            <person name="Baio P.V."/>
            <person name="Sant'Anna L.O."/>
            <person name="Veras J.F.C."/>
            <person name="Vieira E.M.D."/>
            <person name="Sousa M.A.B."/>
            <person name="Camargo C.H."/>
            <person name="Sacchi C.T."/>
            <person name="Campos K.R."/>
            <person name="Santos M.B.N."/>
            <person name="Bokermann S."/>
            <person name="Alvim L.B."/>
            <person name="Santos L.S."/>
            <person name="Mattos-Guaraldi A.L."/>
        </authorList>
    </citation>
    <scope>NUCLEOTIDE SEQUENCE [LARGE SCALE GENOMIC DNA]</scope>
    <source>
        <strain evidence="6 9">70862</strain>
    </source>
</reference>
<evidence type="ECO:0000259" key="5">
    <source>
        <dbReference type="SMART" id="SM00062"/>
    </source>
</evidence>
<accession>A0A6I8MHR2</accession>